<dbReference type="EMBL" id="BSXN01000449">
    <property type="protein sequence ID" value="GME68601.1"/>
    <property type="molecule type" value="Genomic_DNA"/>
</dbReference>
<protein>
    <submittedName>
        <fullName evidence="1">Unnamed protein product</fullName>
    </submittedName>
</protein>
<evidence type="ECO:0000313" key="2">
    <source>
        <dbReference type="Proteomes" id="UP001165120"/>
    </source>
</evidence>
<reference evidence="1" key="1">
    <citation type="submission" date="2023-04" db="EMBL/GenBank/DDBJ databases">
        <title>Candida boidinii NBRC 10035.</title>
        <authorList>
            <person name="Ichikawa N."/>
            <person name="Sato H."/>
            <person name="Tonouchi N."/>
        </authorList>
    </citation>
    <scope>NUCLEOTIDE SEQUENCE</scope>
    <source>
        <strain evidence="1">NBRC 10035</strain>
    </source>
</reference>
<dbReference type="Proteomes" id="UP001165120">
    <property type="component" value="Unassembled WGS sequence"/>
</dbReference>
<sequence>MTVFKIGQFVYYSSNKSFTSCTFLTYPQVVTHDSFIIVDCPGSLEYTELFLDSNTTSGDIGEANHTIDGCLPLITDERVNILNANNHIQDFVCLPTSSFLMTSTPRHL</sequence>
<accession>A0A9W6SWY9</accession>
<dbReference type="AlphaFoldDB" id="A0A9W6SWY9"/>
<comment type="caution">
    <text evidence="1">The sequence shown here is derived from an EMBL/GenBank/DDBJ whole genome shotgun (WGS) entry which is preliminary data.</text>
</comment>
<proteinExistence type="predicted"/>
<evidence type="ECO:0000313" key="1">
    <source>
        <dbReference type="EMBL" id="GME68601.1"/>
    </source>
</evidence>
<name>A0A9W6SWY9_CANBO</name>
<organism evidence="1 2">
    <name type="scientific">Candida boidinii</name>
    <name type="common">Yeast</name>
    <dbReference type="NCBI Taxonomy" id="5477"/>
    <lineage>
        <taxon>Eukaryota</taxon>
        <taxon>Fungi</taxon>
        <taxon>Dikarya</taxon>
        <taxon>Ascomycota</taxon>
        <taxon>Saccharomycotina</taxon>
        <taxon>Pichiomycetes</taxon>
        <taxon>Pichiales</taxon>
        <taxon>Pichiaceae</taxon>
        <taxon>Ogataea</taxon>
        <taxon>Ogataea/Candida clade</taxon>
    </lineage>
</organism>
<gene>
    <name evidence="1" type="ORF">Cboi02_000175500</name>
</gene>
<keyword evidence="2" id="KW-1185">Reference proteome</keyword>